<gene>
    <name evidence="2" type="ORF">GCM10023183_21840</name>
</gene>
<name>A0ABP8FLD1_9BACT</name>
<feature type="domain" description="Nucleotide modification associated" evidence="1">
    <location>
        <begin position="160"/>
        <end position="221"/>
    </location>
</feature>
<dbReference type="EMBL" id="BAABGX010000002">
    <property type="protein sequence ID" value="GAA4306548.1"/>
    <property type="molecule type" value="Genomic_DNA"/>
</dbReference>
<dbReference type="InterPro" id="IPR011630">
    <property type="entry name" value="DUF1599"/>
</dbReference>
<evidence type="ECO:0000259" key="1">
    <source>
        <dbReference type="Pfam" id="PF07659"/>
    </source>
</evidence>
<protein>
    <submittedName>
        <fullName evidence="2">DUF1599 domain-containing protein</fullName>
    </submittedName>
</protein>
<feature type="domain" description="Nucleotide modification associated" evidence="1">
    <location>
        <begin position="65"/>
        <end position="124"/>
    </location>
</feature>
<dbReference type="Pfam" id="PF07659">
    <property type="entry name" value="DUF1599"/>
    <property type="match status" value="2"/>
</dbReference>
<reference evidence="3" key="1">
    <citation type="journal article" date="2019" name="Int. J. Syst. Evol. Microbiol.">
        <title>The Global Catalogue of Microorganisms (GCM) 10K type strain sequencing project: providing services to taxonomists for standard genome sequencing and annotation.</title>
        <authorList>
            <consortium name="The Broad Institute Genomics Platform"/>
            <consortium name="The Broad Institute Genome Sequencing Center for Infectious Disease"/>
            <person name="Wu L."/>
            <person name="Ma J."/>
        </authorList>
    </citation>
    <scope>NUCLEOTIDE SEQUENCE [LARGE SCALE GENOMIC DNA]</scope>
    <source>
        <strain evidence="3">JCM 17917</strain>
    </source>
</reference>
<dbReference type="Proteomes" id="UP001501844">
    <property type="component" value="Unassembled WGS sequence"/>
</dbReference>
<organism evidence="2 3">
    <name type="scientific">Nibribacter koreensis</name>
    <dbReference type="NCBI Taxonomy" id="1084519"/>
    <lineage>
        <taxon>Bacteria</taxon>
        <taxon>Pseudomonadati</taxon>
        <taxon>Bacteroidota</taxon>
        <taxon>Cytophagia</taxon>
        <taxon>Cytophagales</taxon>
        <taxon>Hymenobacteraceae</taxon>
        <taxon>Nibribacter</taxon>
    </lineage>
</organism>
<proteinExistence type="predicted"/>
<comment type="caution">
    <text evidence="2">The sequence shown here is derived from an EMBL/GenBank/DDBJ whole genome shotgun (WGS) entry which is preliminary data.</text>
</comment>
<sequence length="231" mass="26691">MPITAGTSNETSLPPQLRVDFLQKSVSFALNRLIYLKSKTKNLIHQTAQEYQRVVEACQRLFLQKTQDYGTAWRILRLPSITDQIFIKAQRIRSIQEKGTQKIQDDITSEFVAIVNYCVIALIQEQLMAAGEEEQALPVDRVRELYEDEIRKTHNLQQDKNHDYGEAWRSMRVESMTDLILMKIYRTKQIEDNDGQTLVSEGVEANYRDMLNYAVFCLIKLGYPHGTASAQ</sequence>
<accession>A0ABP8FLD1</accession>
<evidence type="ECO:0000313" key="2">
    <source>
        <dbReference type="EMBL" id="GAA4306548.1"/>
    </source>
</evidence>
<evidence type="ECO:0000313" key="3">
    <source>
        <dbReference type="Proteomes" id="UP001501844"/>
    </source>
</evidence>
<keyword evidence="3" id="KW-1185">Reference proteome</keyword>